<dbReference type="PANTHER" id="PTHR21011:SF1">
    <property type="entry name" value="SMALL RIBOSOMAL SUBUNIT PROTEIN BS6M"/>
    <property type="match status" value="1"/>
</dbReference>
<keyword evidence="3" id="KW-0694">RNA-binding</keyword>
<dbReference type="FunFam" id="3.30.70.60:FF:000002">
    <property type="entry name" value="30S ribosomal protein S6"/>
    <property type="match status" value="1"/>
</dbReference>
<protein>
    <submittedName>
        <fullName evidence="5">Uncharacterized protein</fullName>
    </submittedName>
</protein>
<feature type="region of interest" description="Disordered" evidence="4">
    <location>
        <begin position="236"/>
        <end position="340"/>
    </location>
</feature>
<dbReference type="AlphaFoldDB" id="A0A9Q0G3X6"/>
<feature type="region of interest" description="Disordered" evidence="4">
    <location>
        <begin position="65"/>
        <end position="92"/>
    </location>
</feature>
<reference evidence="5" key="1">
    <citation type="submission" date="2022-02" db="EMBL/GenBank/DDBJ databases">
        <authorList>
            <person name="Henning P.M."/>
            <person name="McCubbin A.G."/>
            <person name="Shore J.S."/>
        </authorList>
    </citation>
    <scope>NUCLEOTIDE SEQUENCE</scope>
    <source>
        <strain evidence="5">F60SS</strain>
        <tissue evidence="5">Leaves</tissue>
    </source>
</reference>
<proteinExistence type="inferred from homology"/>
<evidence type="ECO:0000256" key="2">
    <source>
        <dbReference type="ARBA" id="ARBA00022730"/>
    </source>
</evidence>
<dbReference type="HAMAP" id="MF_00360">
    <property type="entry name" value="Ribosomal_bS6"/>
    <property type="match status" value="1"/>
</dbReference>
<dbReference type="Gene3D" id="3.30.70.60">
    <property type="match status" value="1"/>
</dbReference>
<dbReference type="GO" id="GO:0015935">
    <property type="term" value="C:small ribosomal subunit"/>
    <property type="evidence" value="ECO:0007669"/>
    <property type="project" value="TreeGrafter"/>
</dbReference>
<sequence>METVAQTSAAAYPTRLRHTHIIGNGTKFSAKDTRLFLPNSYFPSSPSPTTPFTSLRLRRTSVLVCGKKNSADKNPNKKPNSHPFYPREDEATGPFPEAVLLKKEKLQEDGTFRPDFADEKEEKLYEYLTLEMQSKMKVDRMRHYEVVYLIHEKYEEEVRSVNDKVQDFVREKKGRIWRFNDWGMRQLAYEIEKAENAHYILMNFEMEAQWINDFKSLLDKDERVIRHLVIKMDKAVTEDCPPPPEFGSFSEDMVDDDEDYDSDYEDDEDWEEEDDVEGDEDEMEEEYEDGDLEEEYEDDEMDDDIIIINGDDDSYEDEDSKSADAGSKRRNQILEKVGRQ</sequence>
<feature type="compositionally biased region" description="Acidic residues" evidence="4">
    <location>
        <begin position="252"/>
        <end position="319"/>
    </location>
</feature>
<dbReference type="InterPro" id="IPR035980">
    <property type="entry name" value="Ribosomal_bS6_sf"/>
</dbReference>
<gene>
    <name evidence="5" type="ORF">Tsubulata_042332</name>
</gene>
<dbReference type="InterPro" id="IPR020814">
    <property type="entry name" value="Ribosomal_S6_plastid/chlpt"/>
</dbReference>
<dbReference type="GO" id="GO:0003735">
    <property type="term" value="F:structural constituent of ribosome"/>
    <property type="evidence" value="ECO:0007669"/>
    <property type="project" value="InterPro"/>
</dbReference>
<dbReference type="InterPro" id="IPR000529">
    <property type="entry name" value="Ribosomal_bS6"/>
</dbReference>
<dbReference type="GO" id="GO:0005737">
    <property type="term" value="C:cytoplasm"/>
    <property type="evidence" value="ECO:0007669"/>
    <property type="project" value="UniProtKB-ARBA"/>
</dbReference>
<dbReference type="CDD" id="cd00473">
    <property type="entry name" value="bS6"/>
    <property type="match status" value="1"/>
</dbReference>
<dbReference type="NCBIfam" id="TIGR00166">
    <property type="entry name" value="S6"/>
    <property type="match status" value="1"/>
</dbReference>
<comment type="caution">
    <text evidence="5">The sequence shown here is derived from an EMBL/GenBank/DDBJ whole genome shotgun (WGS) entry which is preliminary data.</text>
</comment>
<evidence type="ECO:0000256" key="3">
    <source>
        <dbReference type="ARBA" id="ARBA00022884"/>
    </source>
</evidence>
<keyword evidence="6" id="KW-1185">Reference proteome</keyword>
<evidence type="ECO:0000256" key="1">
    <source>
        <dbReference type="ARBA" id="ARBA00009512"/>
    </source>
</evidence>
<dbReference type="PANTHER" id="PTHR21011">
    <property type="entry name" value="MITOCHONDRIAL 28S RIBOSOMAL PROTEIN S6"/>
    <property type="match status" value="1"/>
</dbReference>
<reference evidence="5" key="2">
    <citation type="journal article" date="2023" name="Plants (Basel)">
        <title>Annotation of the Turnera subulata (Passifloraceae) Draft Genome Reveals the S-Locus Evolved after the Divergence of Turneroideae from Passifloroideae in a Stepwise Manner.</title>
        <authorList>
            <person name="Henning P.M."/>
            <person name="Roalson E.H."/>
            <person name="Mir W."/>
            <person name="McCubbin A.G."/>
            <person name="Shore J.S."/>
        </authorList>
    </citation>
    <scope>NUCLEOTIDE SEQUENCE</scope>
    <source>
        <strain evidence="5">F60SS</strain>
    </source>
</reference>
<organism evidence="5 6">
    <name type="scientific">Turnera subulata</name>
    <dbReference type="NCBI Taxonomy" id="218843"/>
    <lineage>
        <taxon>Eukaryota</taxon>
        <taxon>Viridiplantae</taxon>
        <taxon>Streptophyta</taxon>
        <taxon>Embryophyta</taxon>
        <taxon>Tracheophyta</taxon>
        <taxon>Spermatophyta</taxon>
        <taxon>Magnoliopsida</taxon>
        <taxon>eudicotyledons</taxon>
        <taxon>Gunneridae</taxon>
        <taxon>Pentapetalae</taxon>
        <taxon>rosids</taxon>
        <taxon>fabids</taxon>
        <taxon>Malpighiales</taxon>
        <taxon>Passifloraceae</taxon>
        <taxon>Turnera</taxon>
    </lineage>
</organism>
<name>A0A9Q0G3X6_9ROSI</name>
<dbReference type="EMBL" id="JAKUCV010002356">
    <property type="protein sequence ID" value="KAJ4842935.1"/>
    <property type="molecule type" value="Genomic_DNA"/>
</dbReference>
<dbReference type="OrthoDB" id="669828at2759"/>
<evidence type="ECO:0000313" key="6">
    <source>
        <dbReference type="Proteomes" id="UP001141552"/>
    </source>
</evidence>
<dbReference type="InterPro" id="IPR014717">
    <property type="entry name" value="Transl_elong_EF1B/ribsomal_bS6"/>
</dbReference>
<dbReference type="GO" id="GO:0006412">
    <property type="term" value="P:translation"/>
    <property type="evidence" value="ECO:0007669"/>
    <property type="project" value="InterPro"/>
</dbReference>
<keyword evidence="2" id="KW-0699">rRNA-binding</keyword>
<dbReference type="GO" id="GO:0070181">
    <property type="term" value="F:small ribosomal subunit rRNA binding"/>
    <property type="evidence" value="ECO:0007669"/>
    <property type="project" value="TreeGrafter"/>
</dbReference>
<dbReference type="Pfam" id="PF01250">
    <property type="entry name" value="Ribosomal_S6"/>
    <property type="match status" value="1"/>
</dbReference>
<evidence type="ECO:0000313" key="5">
    <source>
        <dbReference type="EMBL" id="KAJ4842935.1"/>
    </source>
</evidence>
<dbReference type="SUPFAM" id="SSF54995">
    <property type="entry name" value="Ribosomal protein S6"/>
    <property type="match status" value="1"/>
</dbReference>
<accession>A0A9Q0G3X6</accession>
<evidence type="ECO:0000256" key="4">
    <source>
        <dbReference type="SAM" id="MobiDB-lite"/>
    </source>
</evidence>
<dbReference type="Proteomes" id="UP001141552">
    <property type="component" value="Unassembled WGS sequence"/>
</dbReference>
<comment type="similarity">
    <text evidence="1">Belongs to the bacterial ribosomal protein bS6 family.</text>
</comment>